<dbReference type="Gene3D" id="3.40.630.30">
    <property type="match status" value="1"/>
</dbReference>
<evidence type="ECO:0000259" key="1">
    <source>
        <dbReference type="PROSITE" id="PS51186"/>
    </source>
</evidence>
<evidence type="ECO:0000313" key="2">
    <source>
        <dbReference type="EMBL" id="AHF73281.1"/>
    </source>
</evidence>
<dbReference type="SUPFAM" id="SSF55729">
    <property type="entry name" value="Acyl-CoA N-acyltransferases (Nat)"/>
    <property type="match status" value="1"/>
</dbReference>
<dbReference type="EMBL" id="CP006568">
    <property type="protein sequence ID" value="AHF73281.1"/>
    <property type="molecule type" value="Genomic_DNA"/>
</dbReference>
<feature type="domain" description="N-acetyltransferase" evidence="1">
    <location>
        <begin position="2"/>
        <end position="170"/>
    </location>
</feature>
<dbReference type="KEGG" id="pes:SOPEG_0852"/>
<keyword evidence="2" id="KW-0808">Transferase</keyword>
<proteinExistence type="predicted"/>
<reference evidence="2 3" key="1">
    <citation type="journal article" date="2014" name="Genome Biol. Evol.">
        <title>Genome degeneration and adaptation in a nascent stage of symbiosis.</title>
        <authorList>
            <person name="Oakeson K.F."/>
            <person name="Gil R."/>
            <person name="Clayton A.L."/>
            <person name="Dunn D.M."/>
            <person name="von Niederhausern A.C."/>
            <person name="Hamil C."/>
            <person name="Aoyagi A."/>
            <person name="Duval B."/>
            <person name="Baca A."/>
            <person name="Silva F.J."/>
            <person name="Vallier A."/>
            <person name="Jackson D.G."/>
            <person name="Latorre A."/>
            <person name="Weiss R.B."/>
            <person name="Heddi A."/>
            <person name="Moya A."/>
            <person name="Dale C."/>
        </authorList>
    </citation>
    <scope>NUCLEOTIDE SEQUENCE [LARGE SCALE GENOMIC DNA]</scope>
    <source>
        <strain evidence="3">none</strain>
    </source>
</reference>
<dbReference type="Proteomes" id="UP000019025">
    <property type="component" value="Chromosome"/>
</dbReference>
<evidence type="ECO:0000313" key="3">
    <source>
        <dbReference type="Proteomes" id="UP000019025"/>
    </source>
</evidence>
<gene>
    <name evidence="2" type="ORF">SOPEG_0852</name>
</gene>
<keyword evidence="3" id="KW-1185">Reference proteome</keyword>
<name>W0HHP5_9GAMM</name>
<accession>W0HHP5</accession>
<dbReference type="InterPro" id="IPR000182">
    <property type="entry name" value="GNAT_dom"/>
</dbReference>
<dbReference type="eggNOG" id="COG0456">
    <property type="taxonomic scope" value="Bacteria"/>
</dbReference>
<dbReference type="Pfam" id="PF00583">
    <property type="entry name" value="Acetyltransf_1"/>
    <property type="match status" value="1"/>
</dbReference>
<dbReference type="InterPro" id="IPR016181">
    <property type="entry name" value="Acyl_CoA_acyltransferase"/>
</dbReference>
<organism evidence="2 3">
    <name type="scientific">Candidatus Sodalis pierantonii str. SOPE</name>
    <dbReference type="NCBI Taxonomy" id="2342"/>
    <lineage>
        <taxon>Bacteria</taxon>
        <taxon>Pseudomonadati</taxon>
        <taxon>Pseudomonadota</taxon>
        <taxon>Gammaproteobacteria</taxon>
        <taxon>Enterobacterales</taxon>
        <taxon>Bruguierivoracaceae</taxon>
        <taxon>Sodalis</taxon>
    </lineage>
</organism>
<sequence length="170" mass="19324">MLEIRLARRKDADSLTALGYESYIGHFGHLWPEKQALADFLADDFTAPSLEKSFAEPHCHWLIASFDGQDVGLAKLLCEMPRPDTGALGGQLKKIYFLREFTGREYGRPLFSAVEMLAREARQTQLWLEVLPQNHQAKAFYLSQQMAVSGETAYERESRYTPLLILSKAL</sequence>
<dbReference type="RefSeq" id="WP_025244450.1">
    <property type="nucleotide sequence ID" value="NZ_CP006568.1"/>
</dbReference>
<dbReference type="GO" id="GO:0016747">
    <property type="term" value="F:acyltransferase activity, transferring groups other than amino-acyl groups"/>
    <property type="evidence" value="ECO:0007669"/>
    <property type="project" value="InterPro"/>
</dbReference>
<dbReference type="PATRIC" id="fig|2342.5.peg.876"/>
<dbReference type="HOGENOM" id="CLU_013985_18_0_6"/>
<dbReference type="AlphaFoldDB" id="W0HHP5"/>
<protein>
    <submittedName>
        <fullName evidence="2">GCN5-related N-acetyltransferase</fullName>
    </submittedName>
</protein>
<dbReference type="PROSITE" id="PS51186">
    <property type="entry name" value="GNAT"/>
    <property type="match status" value="1"/>
</dbReference>